<sequence length="53" mass="5694">MLCVVIVLAGLETSTVSAMARCLCIALPLGLHYVLRDCLAGRRFAQALMRDAS</sequence>
<accession>A0AAJ4Z965</accession>
<evidence type="ECO:0000313" key="2">
    <source>
        <dbReference type="Proteomes" id="UP000254589"/>
    </source>
</evidence>
<evidence type="ECO:0000313" key="1">
    <source>
        <dbReference type="EMBL" id="SUA88951.1"/>
    </source>
</evidence>
<dbReference type="EMBL" id="UGSJ01000001">
    <property type="protein sequence ID" value="SUA88951.1"/>
    <property type="molecule type" value="Genomic_DNA"/>
</dbReference>
<gene>
    <name evidence="1" type="ORF">NCTC13159_00406</name>
</gene>
<organism evidence="1 2">
    <name type="scientific">Pandoraea pulmonicola</name>
    <dbReference type="NCBI Taxonomy" id="93221"/>
    <lineage>
        <taxon>Bacteria</taxon>
        <taxon>Pseudomonadati</taxon>
        <taxon>Pseudomonadota</taxon>
        <taxon>Betaproteobacteria</taxon>
        <taxon>Burkholderiales</taxon>
        <taxon>Burkholderiaceae</taxon>
        <taxon>Pandoraea</taxon>
    </lineage>
</organism>
<dbReference type="AlphaFoldDB" id="A0AAJ4Z965"/>
<name>A0AAJ4Z965_PANPU</name>
<comment type="caution">
    <text evidence="1">The sequence shown here is derived from an EMBL/GenBank/DDBJ whole genome shotgun (WGS) entry which is preliminary data.</text>
</comment>
<protein>
    <submittedName>
        <fullName evidence="1">Uncharacterized protein</fullName>
    </submittedName>
</protein>
<proteinExistence type="predicted"/>
<reference evidence="1 2" key="1">
    <citation type="submission" date="2018-06" db="EMBL/GenBank/DDBJ databases">
        <authorList>
            <consortium name="Pathogen Informatics"/>
            <person name="Doyle S."/>
        </authorList>
    </citation>
    <scope>NUCLEOTIDE SEQUENCE [LARGE SCALE GENOMIC DNA]</scope>
    <source>
        <strain evidence="1 2">NCTC13159</strain>
    </source>
</reference>
<dbReference type="Proteomes" id="UP000254589">
    <property type="component" value="Unassembled WGS sequence"/>
</dbReference>